<keyword evidence="1" id="KW-1133">Transmembrane helix</keyword>
<dbReference type="AlphaFoldDB" id="A0AAN4Z5Q7"/>
<dbReference type="EMBL" id="BTRK01000001">
    <property type="protein sequence ID" value="GMR33011.1"/>
    <property type="molecule type" value="Genomic_DNA"/>
</dbReference>
<evidence type="ECO:0000313" key="3">
    <source>
        <dbReference type="Proteomes" id="UP001328107"/>
    </source>
</evidence>
<evidence type="ECO:0000256" key="1">
    <source>
        <dbReference type="SAM" id="Phobius"/>
    </source>
</evidence>
<feature type="non-terminal residue" evidence="2">
    <location>
        <position position="91"/>
    </location>
</feature>
<evidence type="ECO:0000313" key="2">
    <source>
        <dbReference type="EMBL" id="GMR33011.1"/>
    </source>
</evidence>
<accession>A0AAN4Z5Q7</accession>
<reference evidence="3" key="1">
    <citation type="submission" date="2022-10" db="EMBL/GenBank/DDBJ databases">
        <title>Genome assembly of Pristionchus species.</title>
        <authorList>
            <person name="Yoshida K."/>
            <person name="Sommer R.J."/>
        </authorList>
    </citation>
    <scope>NUCLEOTIDE SEQUENCE [LARGE SCALE GENOMIC DNA]</scope>
    <source>
        <strain evidence="3">RS5460</strain>
    </source>
</reference>
<feature type="non-terminal residue" evidence="2">
    <location>
        <position position="1"/>
    </location>
</feature>
<name>A0AAN4Z5Q7_9BILA</name>
<protein>
    <submittedName>
        <fullName evidence="2">Uncharacterized protein</fullName>
    </submittedName>
</protein>
<proteinExistence type="predicted"/>
<feature type="transmembrane region" description="Helical" evidence="1">
    <location>
        <begin position="29"/>
        <end position="54"/>
    </location>
</feature>
<feature type="transmembrane region" description="Helical" evidence="1">
    <location>
        <begin position="66"/>
        <end position="83"/>
    </location>
</feature>
<organism evidence="2 3">
    <name type="scientific">Pristionchus mayeri</name>
    <dbReference type="NCBI Taxonomy" id="1317129"/>
    <lineage>
        <taxon>Eukaryota</taxon>
        <taxon>Metazoa</taxon>
        <taxon>Ecdysozoa</taxon>
        <taxon>Nematoda</taxon>
        <taxon>Chromadorea</taxon>
        <taxon>Rhabditida</taxon>
        <taxon>Rhabditina</taxon>
        <taxon>Diplogasteromorpha</taxon>
        <taxon>Diplogasteroidea</taxon>
        <taxon>Neodiplogasteridae</taxon>
        <taxon>Pristionchus</taxon>
    </lineage>
</organism>
<comment type="caution">
    <text evidence="2">The sequence shown here is derived from an EMBL/GenBank/DDBJ whole genome shotgun (WGS) entry which is preliminary data.</text>
</comment>
<keyword evidence="3" id="KW-1185">Reference proteome</keyword>
<keyword evidence="1" id="KW-0472">Membrane</keyword>
<dbReference type="Proteomes" id="UP001328107">
    <property type="component" value="Unassembled WGS sequence"/>
</dbReference>
<keyword evidence="1" id="KW-0812">Transmembrane</keyword>
<sequence>VIEDDHAVDGLHHHLVFLLLFLHFPLRNLLLLFLFLLLLFSLLLHLVLLLLPFLHRLLRVLSNPRASFALVSFILLLLSHFIGHRVHSSSV</sequence>
<gene>
    <name evidence="2" type="ORF">PMAYCL1PPCAC_03206</name>
</gene>